<comment type="similarity">
    <text evidence="2">Belongs to the IFI6/IFI27 family.</text>
</comment>
<dbReference type="Pfam" id="PF06140">
    <property type="entry name" value="Ifi-6-16"/>
    <property type="match status" value="1"/>
</dbReference>
<comment type="subcellular location">
    <subcellularLocation>
        <location evidence="1">Membrane</location>
        <topology evidence="1">Multi-pass membrane protein</topology>
    </subcellularLocation>
</comment>
<proteinExistence type="inferred from homology"/>
<evidence type="ECO:0000256" key="3">
    <source>
        <dbReference type="ARBA" id="ARBA00022692"/>
    </source>
</evidence>
<keyword evidence="3" id="KW-0812">Transmembrane</keyword>
<dbReference type="EMBL" id="HG994585">
    <property type="protein sequence ID" value="CAF2975505.1"/>
    <property type="molecule type" value="Genomic_DNA"/>
</dbReference>
<dbReference type="Proteomes" id="UP000675881">
    <property type="component" value="Chromosome 6"/>
</dbReference>
<dbReference type="InterPro" id="IPR009311">
    <property type="entry name" value="IFI6/IFI27-like"/>
</dbReference>
<sequence length="127" mass="12625">MPFNFTVLAASALVGGGAILATPVVLSAAGFTAAGIGAGSLAAGVQASVYGGATSGVISVFQSAGMAGLSAAGKAVIGSAGINLKRVHQVGILHASFVDMIERNLLISSCNIFKHRLDFPLKLEIAK</sequence>
<evidence type="ECO:0000256" key="4">
    <source>
        <dbReference type="ARBA" id="ARBA00022989"/>
    </source>
</evidence>
<keyword evidence="7" id="KW-1185">Reference proteome</keyword>
<evidence type="ECO:0000256" key="2">
    <source>
        <dbReference type="ARBA" id="ARBA00007262"/>
    </source>
</evidence>
<keyword evidence="4" id="KW-1133">Transmembrane helix</keyword>
<name>A0A7R8CZF6_LEPSM</name>
<keyword evidence="5" id="KW-0472">Membrane</keyword>
<evidence type="ECO:0000313" key="7">
    <source>
        <dbReference type="Proteomes" id="UP000675881"/>
    </source>
</evidence>
<evidence type="ECO:0000256" key="5">
    <source>
        <dbReference type="ARBA" id="ARBA00023136"/>
    </source>
</evidence>
<evidence type="ECO:0000256" key="1">
    <source>
        <dbReference type="ARBA" id="ARBA00004141"/>
    </source>
</evidence>
<accession>A0A7R8CZF6</accession>
<gene>
    <name evidence="6" type="ORF">LSAA_11272</name>
</gene>
<organism evidence="6 7">
    <name type="scientific">Lepeophtheirus salmonis</name>
    <name type="common">Salmon louse</name>
    <name type="synonym">Caligus salmonis</name>
    <dbReference type="NCBI Taxonomy" id="72036"/>
    <lineage>
        <taxon>Eukaryota</taxon>
        <taxon>Metazoa</taxon>
        <taxon>Ecdysozoa</taxon>
        <taxon>Arthropoda</taxon>
        <taxon>Crustacea</taxon>
        <taxon>Multicrustacea</taxon>
        <taxon>Hexanauplia</taxon>
        <taxon>Copepoda</taxon>
        <taxon>Siphonostomatoida</taxon>
        <taxon>Caligidae</taxon>
        <taxon>Lepeophtheirus</taxon>
    </lineage>
</organism>
<evidence type="ECO:0000313" key="6">
    <source>
        <dbReference type="EMBL" id="CAF2975505.1"/>
    </source>
</evidence>
<reference evidence="6" key="1">
    <citation type="submission" date="2021-02" db="EMBL/GenBank/DDBJ databases">
        <authorList>
            <person name="Bekaert M."/>
        </authorList>
    </citation>
    <scope>NUCLEOTIDE SEQUENCE</scope>
    <source>
        <strain evidence="6">IoA-00</strain>
    </source>
</reference>
<dbReference type="InterPro" id="IPR038213">
    <property type="entry name" value="IFI6/IFI27-like_sf"/>
</dbReference>
<protein>
    <submittedName>
        <fullName evidence="6">(salmon louse) hypothetical protein</fullName>
    </submittedName>
</protein>
<dbReference type="GO" id="GO:0016020">
    <property type="term" value="C:membrane"/>
    <property type="evidence" value="ECO:0007669"/>
    <property type="project" value="UniProtKB-SubCell"/>
</dbReference>
<dbReference type="AlphaFoldDB" id="A0A7R8CZF6"/>
<dbReference type="Gene3D" id="6.10.110.10">
    <property type="match status" value="1"/>
</dbReference>